<dbReference type="InParanoid" id="A0A024G0S1"/>
<dbReference type="GO" id="GO:0000213">
    <property type="term" value="F:tRNA-intron lyase activity"/>
    <property type="evidence" value="ECO:0007669"/>
    <property type="project" value="UniProtKB-EC"/>
</dbReference>
<dbReference type="NCBIfam" id="TIGR00324">
    <property type="entry name" value="endA"/>
    <property type="match status" value="1"/>
</dbReference>
<evidence type="ECO:0000256" key="2">
    <source>
        <dbReference type="ARBA" id="ARBA00012573"/>
    </source>
</evidence>
<dbReference type="STRING" id="65357.A0A024G0S1"/>
<accession>A0A024G0S1</accession>
<evidence type="ECO:0000313" key="6">
    <source>
        <dbReference type="Proteomes" id="UP000053237"/>
    </source>
</evidence>
<dbReference type="Proteomes" id="UP000053237">
    <property type="component" value="Unassembled WGS sequence"/>
</dbReference>
<dbReference type="PANTHER" id="PTHR21227:SF0">
    <property type="entry name" value="TRNA-SPLICING ENDONUCLEASE SUBUNIT SEN2"/>
    <property type="match status" value="1"/>
</dbReference>
<evidence type="ECO:0000313" key="5">
    <source>
        <dbReference type="EMBL" id="CCI39885.1"/>
    </source>
</evidence>
<dbReference type="EC" id="4.6.1.16" evidence="2"/>
<protein>
    <recommendedName>
        <fullName evidence="2">tRNA-intron lyase</fullName>
        <ecNumber evidence="2">4.6.1.16</ecNumber>
    </recommendedName>
</protein>
<dbReference type="PANTHER" id="PTHR21227">
    <property type="entry name" value="TRNA-SPLICING ENDONUCLEASE SUBUNIT SEN2"/>
    <property type="match status" value="1"/>
</dbReference>
<dbReference type="InterPro" id="IPR006676">
    <property type="entry name" value="tRNA_splic"/>
</dbReference>
<dbReference type="InterPro" id="IPR006677">
    <property type="entry name" value="tRNA_intron_Endonuc_cat-like"/>
</dbReference>
<comment type="caution">
    <text evidence="5">The sequence shown here is derived from an EMBL/GenBank/DDBJ whole genome shotgun (WGS) entry which is preliminary data.</text>
</comment>
<keyword evidence="6" id="KW-1185">Reference proteome</keyword>
<proteinExistence type="inferred from homology"/>
<comment type="catalytic activity">
    <reaction evidence="3">
        <text>pretRNA = a 3'-half-tRNA molecule with a 5'-OH end + a 5'-half-tRNA molecule with a 2',3'-cyclic phosphate end + an intron with a 2',3'-cyclic phosphate and a 5'-hydroxyl terminus.</text>
        <dbReference type="EC" id="4.6.1.16"/>
    </reaction>
</comment>
<gene>
    <name evidence="5" type="ORF">BN9_006690</name>
</gene>
<dbReference type="CDD" id="cd22363">
    <property type="entry name" value="tRNA-intron_lyase_C"/>
    <property type="match status" value="1"/>
</dbReference>
<dbReference type="GO" id="GO:0003676">
    <property type="term" value="F:nucleic acid binding"/>
    <property type="evidence" value="ECO:0007669"/>
    <property type="project" value="InterPro"/>
</dbReference>
<dbReference type="Gene3D" id="3.40.1350.10">
    <property type="match status" value="1"/>
</dbReference>
<dbReference type="InterPro" id="IPR036167">
    <property type="entry name" value="tRNA_intron_Endo_cat-like_sf"/>
</dbReference>
<dbReference type="GO" id="GO:0005737">
    <property type="term" value="C:cytoplasm"/>
    <property type="evidence" value="ECO:0007669"/>
    <property type="project" value="TreeGrafter"/>
</dbReference>
<dbReference type="AlphaFoldDB" id="A0A024G0S1"/>
<evidence type="ECO:0000256" key="1">
    <source>
        <dbReference type="ARBA" id="ARBA00008078"/>
    </source>
</evidence>
<evidence type="ECO:0000256" key="3">
    <source>
        <dbReference type="ARBA" id="ARBA00034031"/>
    </source>
</evidence>
<evidence type="ECO:0000259" key="4">
    <source>
        <dbReference type="Pfam" id="PF01974"/>
    </source>
</evidence>
<organism evidence="5 6">
    <name type="scientific">Albugo candida</name>
    <dbReference type="NCBI Taxonomy" id="65357"/>
    <lineage>
        <taxon>Eukaryota</taxon>
        <taxon>Sar</taxon>
        <taxon>Stramenopiles</taxon>
        <taxon>Oomycota</taxon>
        <taxon>Peronosporomycetes</taxon>
        <taxon>Albuginales</taxon>
        <taxon>Albuginaceae</taxon>
        <taxon>Albugo</taxon>
    </lineage>
</organism>
<feature type="domain" description="tRNA intron endonuclease catalytic" evidence="4">
    <location>
        <begin position="107"/>
        <end position="184"/>
    </location>
</feature>
<dbReference type="OrthoDB" id="10249562at2759"/>
<dbReference type="EMBL" id="CAIX01000004">
    <property type="protein sequence ID" value="CCI39885.1"/>
    <property type="molecule type" value="Genomic_DNA"/>
</dbReference>
<dbReference type="SUPFAM" id="SSF53032">
    <property type="entry name" value="tRNA-intron endonuclease catalytic domain-like"/>
    <property type="match status" value="1"/>
</dbReference>
<sequence>MFGIIDDCHVLVTAQKDELTYLRASLTGFAVENTITSQTSLTSQSGNDTTRQPQVILSLVEAYYQVAITKRLSITNVRDKDSEKNESKLTNSYLWTLFSSLLPEERFISHFITYNHFRQREWLLKSGLNYGGHYVMYRGDPNLFHSEYIIYIISDSSISWNVVQAMTRIAGDVKKTVLLCAIKRFNEDSTSSPRCSDTFLYRFHDVDYELKSMAIRHWDVVQAADHVYNAQSNRFQFQTQLCIRKRYKK</sequence>
<comment type="similarity">
    <text evidence="1">Belongs to the tRNA-intron endonuclease family.</text>
</comment>
<dbReference type="Pfam" id="PF01974">
    <property type="entry name" value="tRNA_int_endo"/>
    <property type="match status" value="1"/>
</dbReference>
<dbReference type="GO" id="GO:0000379">
    <property type="term" value="P:tRNA-type intron splice site recognition and cleavage"/>
    <property type="evidence" value="ECO:0007669"/>
    <property type="project" value="TreeGrafter"/>
</dbReference>
<reference evidence="5 6" key="1">
    <citation type="submission" date="2012-05" db="EMBL/GenBank/DDBJ databases">
        <title>Recombination and specialization in a pathogen metapopulation.</title>
        <authorList>
            <person name="Gardiner A."/>
            <person name="Kemen E."/>
            <person name="Schultz-Larsen T."/>
            <person name="MacLean D."/>
            <person name="Van Oosterhout C."/>
            <person name="Jones J.D.G."/>
        </authorList>
    </citation>
    <scope>NUCLEOTIDE SEQUENCE [LARGE SCALE GENOMIC DNA]</scope>
    <source>
        <strain evidence="5 6">Ac Nc2</strain>
    </source>
</reference>
<dbReference type="InterPro" id="IPR011856">
    <property type="entry name" value="tRNA_endonuc-like_dom_sf"/>
</dbReference>
<name>A0A024G0S1_9STRA</name>
<dbReference type="GO" id="GO:0000214">
    <property type="term" value="C:tRNA-intron endonuclease complex"/>
    <property type="evidence" value="ECO:0007669"/>
    <property type="project" value="TreeGrafter"/>
</dbReference>